<dbReference type="InterPro" id="IPR000858">
    <property type="entry name" value="S_locus_glycoprot_dom"/>
</dbReference>
<keyword evidence="5 19" id="KW-0812">Transmembrane</keyword>
<protein>
    <recommendedName>
        <fullName evidence="17">Receptor-like serine/threonine-protein kinase</fullName>
        <ecNumber evidence="17">2.7.11.1</ecNumber>
    </recommendedName>
</protein>
<feature type="transmembrane region" description="Helical" evidence="19">
    <location>
        <begin position="445"/>
        <end position="467"/>
    </location>
</feature>
<feature type="binding site" evidence="18">
    <location>
        <position position="527"/>
    </location>
    <ligand>
        <name>ATP</name>
        <dbReference type="ChEBI" id="CHEBI:30616"/>
    </ligand>
</feature>
<dbReference type="PROSITE" id="PS00107">
    <property type="entry name" value="PROTEIN_KINASE_ATP"/>
    <property type="match status" value="1"/>
</dbReference>
<dbReference type="SUPFAM" id="SSF51110">
    <property type="entry name" value="alpha-D-mannose-specific plant lectins"/>
    <property type="match status" value="1"/>
</dbReference>
<organism evidence="24 25">
    <name type="scientific">Leersia perrieri</name>
    <dbReference type="NCBI Taxonomy" id="77586"/>
    <lineage>
        <taxon>Eukaryota</taxon>
        <taxon>Viridiplantae</taxon>
        <taxon>Streptophyta</taxon>
        <taxon>Embryophyta</taxon>
        <taxon>Tracheophyta</taxon>
        <taxon>Spermatophyta</taxon>
        <taxon>Magnoliopsida</taxon>
        <taxon>Liliopsida</taxon>
        <taxon>Poales</taxon>
        <taxon>Poaceae</taxon>
        <taxon>BOP clade</taxon>
        <taxon>Oryzoideae</taxon>
        <taxon>Oryzeae</taxon>
        <taxon>Oryzinae</taxon>
        <taxon>Leersia</taxon>
    </lineage>
</organism>
<dbReference type="Gene3D" id="1.10.510.10">
    <property type="entry name" value="Transferase(Phosphotransferase) domain 1"/>
    <property type="match status" value="1"/>
</dbReference>
<keyword evidence="14" id="KW-0325">Glycoprotein</keyword>
<evidence type="ECO:0000256" key="13">
    <source>
        <dbReference type="ARBA" id="ARBA00023170"/>
    </source>
</evidence>
<keyword evidence="12" id="KW-1015">Disulfide bond</keyword>
<feature type="domain" description="Bulb-type lectin" evidence="22">
    <location>
        <begin position="22"/>
        <end position="151"/>
    </location>
</feature>
<dbReference type="Pfam" id="PF08276">
    <property type="entry name" value="PAN_2"/>
    <property type="match status" value="1"/>
</dbReference>
<dbReference type="eggNOG" id="ENOG502QUMK">
    <property type="taxonomic scope" value="Eukaryota"/>
</dbReference>
<evidence type="ECO:0000313" key="25">
    <source>
        <dbReference type="Proteomes" id="UP000032180"/>
    </source>
</evidence>
<dbReference type="Proteomes" id="UP000032180">
    <property type="component" value="Chromosome 10"/>
</dbReference>
<keyword evidence="8 17" id="KW-0418">Kinase</keyword>
<dbReference type="Gene3D" id="3.30.200.20">
    <property type="entry name" value="Phosphorylase Kinase, domain 1"/>
    <property type="match status" value="1"/>
</dbReference>
<feature type="domain" description="Protein kinase" evidence="21">
    <location>
        <begin position="499"/>
        <end position="774"/>
    </location>
</feature>
<evidence type="ECO:0000256" key="9">
    <source>
        <dbReference type="ARBA" id="ARBA00022840"/>
    </source>
</evidence>
<dbReference type="InterPro" id="IPR008271">
    <property type="entry name" value="Ser/Thr_kinase_AS"/>
</dbReference>
<evidence type="ECO:0000256" key="1">
    <source>
        <dbReference type="ARBA" id="ARBA00004479"/>
    </source>
</evidence>
<dbReference type="Pfam" id="PF00954">
    <property type="entry name" value="S_locus_glycop"/>
    <property type="match status" value="1"/>
</dbReference>
<dbReference type="PROSITE" id="PS00108">
    <property type="entry name" value="PROTEIN_KINASE_ST"/>
    <property type="match status" value="1"/>
</dbReference>
<dbReference type="Pfam" id="PF01453">
    <property type="entry name" value="B_lectin"/>
    <property type="match status" value="1"/>
</dbReference>
<dbReference type="CDD" id="cd14066">
    <property type="entry name" value="STKc_IRAK"/>
    <property type="match status" value="1"/>
</dbReference>
<dbReference type="InterPro" id="IPR017441">
    <property type="entry name" value="Protein_kinase_ATP_BS"/>
</dbReference>
<dbReference type="EC" id="2.7.11.1" evidence="17"/>
<feature type="signal peptide" evidence="20">
    <location>
        <begin position="1"/>
        <end position="20"/>
    </location>
</feature>
<evidence type="ECO:0000256" key="18">
    <source>
        <dbReference type="PROSITE-ProRule" id="PRU10141"/>
    </source>
</evidence>
<dbReference type="GO" id="GO:0051707">
    <property type="term" value="P:response to other organism"/>
    <property type="evidence" value="ECO:0007669"/>
    <property type="project" value="UniProtKB-ARBA"/>
</dbReference>
<evidence type="ECO:0000256" key="14">
    <source>
        <dbReference type="ARBA" id="ARBA00023180"/>
    </source>
</evidence>
<evidence type="ECO:0000256" key="16">
    <source>
        <dbReference type="ARBA" id="ARBA00048679"/>
    </source>
</evidence>
<comment type="catalytic activity">
    <reaction evidence="16 17">
        <text>L-seryl-[protein] + ATP = O-phospho-L-seryl-[protein] + ADP + H(+)</text>
        <dbReference type="Rhea" id="RHEA:17989"/>
        <dbReference type="Rhea" id="RHEA-COMP:9863"/>
        <dbReference type="Rhea" id="RHEA-COMP:11604"/>
        <dbReference type="ChEBI" id="CHEBI:15378"/>
        <dbReference type="ChEBI" id="CHEBI:29999"/>
        <dbReference type="ChEBI" id="CHEBI:30616"/>
        <dbReference type="ChEBI" id="CHEBI:83421"/>
        <dbReference type="ChEBI" id="CHEBI:456216"/>
        <dbReference type="EC" id="2.7.11.1"/>
    </reaction>
</comment>
<dbReference type="PROSITE" id="PS50927">
    <property type="entry name" value="BULB_LECTIN"/>
    <property type="match status" value="1"/>
</dbReference>
<sequence>MSLLLGFLFLLSLHPPRCSAATDTVSLSHALAGSDRLVSNNSKFVLGFFKIDSKNYSYANPNSYLGIWYNKLPMLTPLWSANGENPVVDPVSPELTISSDGNMVILDKATKSIIWSTHVNTTTNDTIAVLLNDGNLVLRSSLNSSMVFWQSFDYLTDNLFANAKIGWNKVTGLNRRLVSRKNSINQAAGLYSLEFDINGIGHLVWNSSVIYWSSGDWNGQFFGSAPEMFGATIPNFTFINNDREVYLIYTLKNEQLKVRAAIDVNGRGLAGVWLEGLQDWLINYRMPLLHCDVYATCGPFTVCNDDNDPFCDCMKGFSIRSPKDWELDDRSGGCMRNTPLNCGITMNKTGLTDKFYNVQSIRLPHNAMNIQTAASKDQCSEVCLSNCSCTAYSYGKGGCSVWHEELYDVRQQSEASANGNGETLYIRLAAIEVQSVEKKKKSRTIIGVAIGAGAAALCLVILLLMCWRKKIWFDRRAENAQGSIGIIAFRYIDLQRATRNFSEKLGGGSFGSVFKGYLSDSVTIAVKRLDGARQGEKQFRAEVNSIGIIQHINLVKLIGFCCEGDKKLLVYEYMPNRSLDVHLFKADDEGLDWNHRYEIAIGVARGLAYLHDSCRDCIIHCDIKPENILLDAYFVPKIADFGMAKVLGREFSHALTTMRGTIGYLAPEWISGTVITSKVDVYSFGMVLFEIISGRRNSSQEYLKDGDHSAYFPMQVARQLLNGGISNLVDAKLNGDANLEEVERVCKVACWCIQDSEFDRPTMGEVVQFLEGLLELKMPPLPRLLNVITGGSNSISLLPIDLK</sequence>
<dbReference type="PROSITE" id="PS50011">
    <property type="entry name" value="PROTEIN_KINASE_DOM"/>
    <property type="match status" value="1"/>
</dbReference>
<evidence type="ECO:0000256" key="6">
    <source>
        <dbReference type="ARBA" id="ARBA00022729"/>
    </source>
</evidence>
<reference evidence="24" key="3">
    <citation type="submission" date="2015-04" db="UniProtKB">
        <authorList>
            <consortium name="EnsemblPlants"/>
        </authorList>
    </citation>
    <scope>IDENTIFICATION</scope>
</reference>
<reference evidence="24 25" key="1">
    <citation type="submission" date="2012-08" db="EMBL/GenBank/DDBJ databases">
        <title>Oryza genome evolution.</title>
        <authorList>
            <person name="Wing R.A."/>
        </authorList>
    </citation>
    <scope>NUCLEOTIDE SEQUENCE</scope>
</reference>
<evidence type="ECO:0000256" key="4">
    <source>
        <dbReference type="ARBA" id="ARBA00022679"/>
    </source>
</evidence>
<evidence type="ECO:0000256" key="17">
    <source>
        <dbReference type="PIRNR" id="PIRNR000641"/>
    </source>
</evidence>
<name>A0A0D9XIR5_9ORYZ</name>
<dbReference type="SMART" id="SM00220">
    <property type="entry name" value="S_TKc"/>
    <property type="match status" value="1"/>
</dbReference>
<keyword evidence="11 19" id="KW-0472">Membrane</keyword>
<dbReference type="FunFam" id="1.10.510.10:FF:000227">
    <property type="entry name" value="Serine/threonine-protein kinase"/>
    <property type="match status" value="1"/>
</dbReference>
<evidence type="ECO:0000256" key="2">
    <source>
        <dbReference type="ARBA" id="ARBA00022527"/>
    </source>
</evidence>
<keyword evidence="4 17" id="KW-0808">Transferase</keyword>
<feature type="chain" id="PRO_5002350323" description="Receptor-like serine/threonine-protein kinase" evidence="20">
    <location>
        <begin position="21"/>
        <end position="803"/>
    </location>
</feature>
<dbReference type="PANTHER" id="PTHR47974:SF19">
    <property type="entry name" value="RECEPTOR-LIKE SERINE_THREONINE-PROTEIN KINASE"/>
    <property type="match status" value="1"/>
</dbReference>
<comment type="subcellular location">
    <subcellularLocation>
        <location evidence="1">Membrane</location>
        <topology evidence="1">Single-pass type I membrane protein</topology>
    </subcellularLocation>
</comment>
<evidence type="ECO:0000256" key="12">
    <source>
        <dbReference type="ARBA" id="ARBA00023157"/>
    </source>
</evidence>
<keyword evidence="3" id="KW-0245">EGF-like domain</keyword>
<dbReference type="STRING" id="77586.A0A0D9XIR5"/>
<dbReference type="GO" id="GO:0048544">
    <property type="term" value="P:recognition of pollen"/>
    <property type="evidence" value="ECO:0007669"/>
    <property type="project" value="InterPro"/>
</dbReference>
<dbReference type="GO" id="GO:0016020">
    <property type="term" value="C:membrane"/>
    <property type="evidence" value="ECO:0007669"/>
    <property type="project" value="UniProtKB-SubCell"/>
</dbReference>
<dbReference type="CDD" id="cd01098">
    <property type="entry name" value="PAN_AP_plant"/>
    <property type="match status" value="1"/>
</dbReference>
<evidence type="ECO:0000259" key="22">
    <source>
        <dbReference type="PROSITE" id="PS50927"/>
    </source>
</evidence>
<evidence type="ECO:0000256" key="5">
    <source>
        <dbReference type="ARBA" id="ARBA00022692"/>
    </source>
</evidence>
<evidence type="ECO:0000256" key="20">
    <source>
        <dbReference type="SAM" id="SignalP"/>
    </source>
</evidence>
<dbReference type="Gene3D" id="2.90.10.10">
    <property type="entry name" value="Bulb-type lectin domain"/>
    <property type="match status" value="1"/>
</dbReference>
<comment type="catalytic activity">
    <reaction evidence="15 17">
        <text>L-threonyl-[protein] + ATP = O-phospho-L-threonyl-[protein] + ADP + H(+)</text>
        <dbReference type="Rhea" id="RHEA:46608"/>
        <dbReference type="Rhea" id="RHEA-COMP:11060"/>
        <dbReference type="Rhea" id="RHEA-COMP:11605"/>
        <dbReference type="ChEBI" id="CHEBI:15378"/>
        <dbReference type="ChEBI" id="CHEBI:30013"/>
        <dbReference type="ChEBI" id="CHEBI:30616"/>
        <dbReference type="ChEBI" id="CHEBI:61977"/>
        <dbReference type="ChEBI" id="CHEBI:456216"/>
        <dbReference type="EC" id="2.7.11.1"/>
    </reaction>
</comment>
<keyword evidence="9 17" id="KW-0067">ATP-binding</keyword>
<keyword evidence="2 17" id="KW-0723">Serine/threonine-protein kinase</keyword>
<evidence type="ECO:0000256" key="15">
    <source>
        <dbReference type="ARBA" id="ARBA00047899"/>
    </source>
</evidence>
<evidence type="ECO:0000256" key="3">
    <source>
        <dbReference type="ARBA" id="ARBA00022536"/>
    </source>
</evidence>
<dbReference type="CDD" id="cd00028">
    <property type="entry name" value="B_lectin"/>
    <property type="match status" value="1"/>
</dbReference>
<dbReference type="GO" id="GO:0004674">
    <property type="term" value="F:protein serine/threonine kinase activity"/>
    <property type="evidence" value="ECO:0007669"/>
    <property type="project" value="UniProtKB-KW"/>
</dbReference>
<evidence type="ECO:0000256" key="19">
    <source>
        <dbReference type="SAM" id="Phobius"/>
    </source>
</evidence>
<dbReference type="PROSITE" id="PS50948">
    <property type="entry name" value="PAN"/>
    <property type="match status" value="1"/>
</dbReference>
<dbReference type="InterPro" id="IPR003609">
    <property type="entry name" value="Pan_app"/>
</dbReference>
<dbReference type="InterPro" id="IPR000719">
    <property type="entry name" value="Prot_kinase_dom"/>
</dbReference>
<keyword evidence="10 19" id="KW-1133">Transmembrane helix</keyword>
<evidence type="ECO:0000313" key="24">
    <source>
        <dbReference type="EnsemblPlants" id="LPERR10G04550.1"/>
    </source>
</evidence>
<evidence type="ECO:0000256" key="11">
    <source>
        <dbReference type="ARBA" id="ARBA00023136"/>
    </source>
</evidence>
<keyword evidence="25" id="KW-1185">Reference proteome</keyword>
<dbReference type="FunFam" id="3.30.200.20:FF:000250">
    <property type="entry name" value="Serine/threonine-protein kinase"/>
    <property type="match status" value="1"/>
</dbReference>
<dbReference type="SMART" id="SM00108">
    <property type="entry name" value="B_lectin"/>
    <property type="match status" value="1"/>
</dbReference>
<dbReference type="HOGENOM" id="CLU_000288_116_2_1"/>
<dbReference type="EnsemblPlants" id="LPERR10G04550.1">
    <property type="protein sequence ID" value="LPERR10G04550.1"/>
    <property type="gene ID" value="LPERR10G04550"/>
</dbReference>
<dbReference type="SMART" id="SM00473">
    <property type="entry name" value="PAN_AP"/>
    <property type="match status" value="1"/>
</dbReference>
<dbReference type="PANTHER" id="PTHR47974">
    <property type="entry name" value="OS07G0415500 PROTEIN"/>
    <property type="match status" value="1"/>
</dbReference>
<accession>A0A0D9XIR5</accession>
<dbReference type="InterPro" id="IPR036426">
    <property type="entry name" value="Bulb-type_lectin_dom_sf"/>
</dbReference>
<proteinExistence type="inferred from homology"/>
<evidence type="ECO:0000256" key="8">
    <source>
        <dbReference type="ARBA" id="ARBA00022777"/>
    </source>
</evidence>
<dbReference type="GO" id="GO:0005524">
    <property type="term" value="F:ATP binding"/>
    <property type="evidence" value="ECO:0007669"/>
    <property type="project" value="UniProtKB-UniRule"/>
</dbReference>
<evidence type="ECO:0000256" key="10">
    <source>
        <dbReference type="ARBA" id="ARBA00022989"/>
    </source>
</evidence>
<dbReference type="PIRSF" id="PIRSF000641">
    <property type="entry name" value="SRK"/>
    <property type="match status" value="1"/>
</dbReference>
<keyword evidence="6 20" id="KW-0732">Signal</keyword>
<reference evidence="25" key="2">
    <citation type="submission" date="2013-12" db="EMBL/GenBank/DDBJ databases">
        <authorList>
            <person name="Yu Y."/>
            <person name="Lee S."/>
            <person name="de Baynast K."/>
            <person name="Wissotski M."/>
            <person name="Liu L."/>
            <person name="Talag J."/>
            <person name="Goicoechea J."/>
            <person name="Angelova A."/>
            <person name="Jetty R."/>
            <person name="Kudrna D."/>
            <person name="Golser W."/>
            <person name="Rivera L."/>
            <person name="Zhang J."/>
            <person name="Wing R."/>
        </authorList>
    </citation>
    <scope>NUCLEOTIDE SEQUENCE</scope>
</reference>
<dbReference type="GO" id="GO:0106310">
    <property type="term" value="F:protein serine kinase activity"/>
    <property type="evidence" value="ECO:0007669"/>
    <property type="project" value="RHEA"/>
</dbReference>
<dbReference type="Pfam" id="PF00069">
    <property type="entry name" value="Pkinase"/>
    <property type="match status" value="1"/>
</dbReference>
<keyword evidence="13" id="KW-0675">Receptor</keyword>
<dbReference type="InterPro" id="IPR011009">
    <property type="entry name" value="Kinase-like_dom_sf"/>
</dbReference>
<evidence type="ECO:0000259" key="23">
    <source>
        <dbReference type="PROSITE" id="PS50948"/>
    </source>
</evidence>
<comment type="similarity">
    <text evidence="17">Belongs to the protein kinase superfamily. Ser/Thr protein kinase family.</text>
</comment>
<feature type="domain" description="Apple" evidence="23">
    <location>
        <begin position="342"/>
        <end position="429"/>
    </location>
</feature>
<dbReference type="InterPro" id="IPR024171">
    <property type="entry name" value="SRK-like_kinase"/>
</dbReference>
<dbReference type="InterPro" id="IPR001480">
    <property type="entry name" value="Bulb-type_lectin_dom"/>
</dbReference>
<dbReference type="AlphaFoldDB" id="A0A0D9XIR5"/>
<keyword evidence="7 17" id="KW-0547">Nucleotide-binding</keyword>
<dbReference type="FunFam" id="2.90.10.10:FF:000002">
    <property type="entry name" value="Serine/threonine-protein kinase"/>
    <property type="match status" value="1"/>
</dbReference>
<dbReference type="Gramene" id="LPERR10G04550.1">
    <property type="protein sequence ID" value="LPERR10G04550.1"/>
    <property type="gene ID" value="LPERR10G04550"/>
</dbReference>
<dbReference type="SUPFAM" id="SSF56112">
    <property type="entry name" value="Protein kinase-like (PK-like)"/>
    <property type="match status" value="1"/>
</dbReference>
<evidence type="ECO:0000256" key="7">
    <source>
        <dbReference type="ARBA" id="ARBA00022741"/>
    </source>
</evidence>
<evidence type="ECO:0000259" key="21">
    <source>
        <dbReference type="PROSITE" id="PS50011"/>
    </source>
</evidence>